<dbReference type="InterPro" id="IPR036852">
    <property type="entry name" value="Peptidase_S8/S53_dom_sf"/>
</dbReference>
<feature type="non-terminal residue" evidence="6">
    <location>
        <position position="94"/>
    </location>
</feature>
<dbReference type="SUPFAM" id="SSF52743">
    <property type="entry name" value="Subtilisin-like"/>
    <property type="match status" value="1"/>
</dbReference>
<dbReference type="PROSITE" id="PS51892">
    <property type="entry name" value="SUBTILASE"/>
    <property type="match status" value="1"/>
</dbReference>
<dbReference type="PANTHER" id="PTHR43806:SF66">
    <property type="entry name" value="SERIN ENDOPEPTIDASE"/>
    <property type="match status" value="1"/>
</dbReference>
<name>A0A9P6QSV7_9FUNG</name>
<keyword evidence="3" id="KW-0378">Hydrolase</keyword>
<evidence type="ECO:0000313" key="6">
    <source>
        <dbReference type="EMBL" id="KAG0299224.1"/>
    </source>
</evidence>
<dbReference type="PROSITE" id="PS00137">
    <property type="entry name" value="SUBTILASE_HIS"/>
    <property type="match status" value="1"/>
</dbReference>
<evidence type="ECO:0000256" key="4">
    <source>
        <dbReference type="PROSITE-ProRule" id="PRU01240"/>
    </source>
</evidence>
<dbReference type="Proteomes" id="UP000738325">
    <property type="component" value="Unassembled WGS sequence"/>
</dbReference>
<reference evidence="6" key="1">
    <citation type="journal article" date="2020" name="Fungal Divers.">
        <title>Resolving the Mortierellaceae phylogeny through synthesis of multi-gene phylogenetics and phylogenomics.</title>
        <authorList>
            <person name="Vandepol N."/>
            <person name="Liber J."/>
            <person name="Desiro A."/>
            <person name="Na H."/>
            <person name="Kennedy M."/>
            <person name="Barry K."/>
            <person name="Grigoriev I.V."/>
            <person name="Miller A.N."/>
            <person name="O'Donnell K."/>
            <person name="Stajich J.E."/>
            <person name="Bonito G."/>
        </authorList>
    </citation>
    <scope>NUCLEOTIDE SEQUENCE</scope>
    <source>
        <strain evidence="6">REB-010B</strain>
    </source>
</reference>
<evidence type="ECO:0000256" key="1">
    <source>
        <dbReference type="ARBA" id="ARBA00011073"/>
    </source>
</evidence>
<evidence type="ECO:0000313" key="7">
    <source>
        <dbReference type="Proteomes" id="UP000738325"/>
    </source>
</evidence>
<dbReference type="InterPro" id="IPR050131">
    <property type="entry name" value="Peptidase_S8_subtilisin-like"/>
</dbReference>
<organism evidence="6 7">
    <name type="scientific">Dissophora globulifera</name>
    <dbReference type="NCBI Taxonomy" id="979702"/>
    <lineage>
        <taxon>Eukaryota</taxon>
        <taxon>Fungi</taxon>
        <taxon>Fungi incertae sedis</taxon>
        <taxon>Mucoromycota</taxon>
        <taxon>Mortierellomycotina</taxon>
        <taxon>Mortierellomycetes</taxon>
        <taxon>Mortierellales</taxon>
        <taxon>Mortierellaceae</taxon>
        <taxon>Dissophora</taxon>
    </lineage>
</organism>
<dbReference type="GO" id="GO:0006508">
    <property type="term" value="P:proteolysis"/>
    <property type="evidence" value="ECO:0007669"/>
    <property type="project" value="UniProtKB-KW"/>
</dbReference>
<keyword evidence="2" id="KW-0645">Protease</keyword>
<comment type="caution">
    <text evidence="4">Lacks conserved residue(s) required for the propagation of feature annotation.</text>
</comment>
<evidence type="ECO:0000256" key="3">
    <source>
        <dbReference type="ARBA" id="ARBA00022825"/>
    </source>
</evidence>
<evidence type="ECO:0000259" key="5">
    <source>
        <dbReference type="Pfam" id="PF00082"/>
    </source>
</evidence>
<comment type="caution">
    <text evidence="6">The sequence shown here is derived from an EMBL/GenBank/DDBJ whole genome shotgun (WGS) entry which is preliminary data.</text>
</comment>
<dbReference type="InterPro" id="IPR000209">
    <property type="entry name" value="Peptidase_S8/S53_dom"/>
</dbReference>
<dbReference type="EMBL" id="JAAAIP010002623">
    <property type="protein sequence ID" value="KAG0299224.1"/>
    <property type="molecule type" value="Genomic_DNA"/>
</dbReference>
<dbReference type="GO" id="GO:0005615">
    <property type="term" value="C:extracellular space"/>
    <property type="evidence" value="ECO:0007669"/>
    <property type="project" value="TreeGrafter"/>
</dbReference>
<keyword evidence="7" id="KW-1185">Reference proteome</keyword>
<proteinExistence type="inferred from homology"/>
<dbReference type="Gene3D" id="3.40.50.200">
    <property type="entry name" value="Peptidase S8/S53 domain"/>
    <property type="match status" value="1"/>
</dbReference>
<dbReference type="PANTHER" id="PTHR43806">
    <property type="entry name" value="PEPTIDASE S8"/>
    <property type="match status" value="1"/>
</dbReference>
<evidence type="ECO:0000256" key="2">
    <source>
        <dbReference type="ARBA" id="ARBA00022670"/>
    </source>
</evidence>
<feature type="domain" description="Peptidase S8/S53" evidence="5">
    <location>
        <begin position="2"/>
        <end position="81"/>
    </location>
</feature>
<gene>
    <name evidence="6" type="ORF">BGZ99_004241</name>
</gene>
<protein>
    <recommendedName>
        <fullName evidence="5">Peptidase S8/S53 domain-containing protein</fullName>
    </recommendedName>
</protein>
<dbReference type="OrthoDB" id="206201at2759"/>
<comment type="similarity">
    <text evidence="1 4">Belongs to the peptidase S8 family.</text>
</comment>
<accession>A0A9P6QSV7</accession>
<keyword evidence="3" id="KW-0720">Serine protease</keyword>
<dbReference type="Pfam" id="PF00082">
    <property type="entry name" value="Peptidase_S8"/>
    <property type="match status" value="1"/>
</dbReference>
<dbReference type="GO" id="GO:0004252">
    <property type="term" value="F:serine-type endopeptidase activity"/>
    <property type="evidence" value="ECO:0007669"/>
    <property type="project" value="InterPro"/>
</dbReference>
<dbReference type="InterPro" id="IPR022398">
    <property type="entry name" value="Peptidase_S8_His-AS"/>
</dbReference>
<sequence>MDCQGHGTHVAGIVGGNALNIAVEPLPPQPFIGVAPDATIGAYRIFGCNGGTNSAVIMAAMELAFNDGMDVINMSFGSGSSFQTNPIAVLGEIL</sequence>
<dbReference type="AlphaFoldDB" id="A0A9P6QSV7"/>